<proteinExistence type="predicted"/>
<protein>
    <submittedName>
        <fullName evidence="1">Uncharacterized protein</fullName>
    </submittedName>
</protein>
<accession>A0A059BTR9</accession>
<name>A0A059BTR9_EUCGR</name>
<gene>
    <name evidence="1" type="ORF">EUGRSUZ_F02939</name>
</gene>
<evidence type="ECO:0000313" key="1">
    <source>
        <dbReference type="EMBL" id="KCW69487.1"/>
    </source>
</evidence>
<sequence>MQMEIRSTNKPRTRYHLEAKSYSRIFENQQSTSQGQLTVDLRPKDQNDTFTNLVLMDVCVGTLTIYLGPLRRRHFPLF</sequence>
<dbReference type="InParanoid" id="A0A059BTR9"/>
<dbReference type="AlphaFoldDB" id="A0A059BTR9"/>
<dbReference type="Gramene" id="KCW69487">
    <property type="protein sequence ID" value="KCW69487"/>
    <property type="gene ID" value="EUGRSUZ_F02939"/>
</dbReference>
<organism evidence="1">
    <name type="scientific">Eucalyptus grandis</name>
    <name type="common">Flooded gum</name>
    <dbReference type="NCBI Taxonomy" id="71139"/>
    <lineage>
        <taxon>Eukaryota</taxon>
        <taxon>Viridiplantae</taxon>
        <taxon>Streptophyta</taxon>
        <taxon>Embryophyta</taxon>
        <taxon>Tracheophyta</taxon>
        <taxon>Spermatophyta</taxon>
        <taxon>Magnoliopsida</taxon>
        <taxon>eudicotyledons</taxon>
        <taxon>Gunneridae</taxon>
        <taxon>Pentapetalae</taxon>
        <taxon>rosids</taxon>
        <taxon>malvids</taxon>
        <taxon>Myrtales</taxon>
        <taxon>Myrtaceae</taxon>
        <taxon>Myrtoideae</taxon>
        <taxon>Eucalypteae</taxon>
        <taxon>Eucalyptus</taxon>
    </lineage>
</organism>
<dbReference type="EMBL" id="KK198758">
    <property type="protein sequence ID" value="KCW69487.1"/>
    <property type="molecule type" value="Genomic_DNA"/>
</dbReference>
<reference evidence="1" key="1">
    <citation type="submission" date="2013-07" db="EMBL/GenBank/DDBJ databases">
        <title>The genome of Eucalyptus grandis.</title>
        <authorList>
            <person name="Schmutz J."/>
            <person name="Hayes R."/>
            <person name="Myburg A."/>
            <person name="Tuskan G."/>
            <person name="Grattapaglia D."/>
            <person name="Rokhsar D.S."/>
        </authorList>
    </citation>
    <scope>NUCLEOTIDE SEQUENCE</scope>
    <source>
        <tissue evidence="1">Leaf extractions</tissue>
    </source>
</reference>